<dbReference type="InterPro" id="IPR018060">
    <property type="entry name" value="HTH_AraC"/>
</dbReference>
<keyword evidence="2" id="KW-0238">DNA-binding</keyword>
<feature type="domain" description="HTH araC/xylS-type" evidence="4">
    <location>
        <begin position="174"/>
        <end position="269"/>
    </location>
</feature>
<dbReference type="Proteomes" id="UP001216139">
    <property type="component" value="Chromosome"/>
</dbReference>
<dbReference type="SMART" id="SM00342">
    <property type="entry name" value="HTH_ARAC"/>
    <property type="match status" value="1"/>
</dbReference>
<dbReference type="PANTHER" id="PTHR43280">
    <property type="entry name" value="ARAC-FAMILY TRANSCRIPTIONAL REGULATOR"/>
    <property type="match status" value="1"/>
</dbReference>
<dbReference type="Pfam" id="PF12833">
    <property type="entry name" value="HTH_18"/>
    <property type="match status" value="1"/>
</dbReference>
<keyword evidence="1" id="KW-0805">Transcription regulation</keyword>
<dbReference type="InterPro" id="IPR054015">
    <property type="entry name" value="ExsA-like_N"/>
</dbReference>
<dbReference type="InterPro" id="IPR009057">
    <property type="entry name" value="Homeodomain-like_sf"/>
</dbReference>
<evidence type="ECO:0000256" key="3">
    <source>
        <dbReference type="ARBA" id="ARBA00023163"/>
    </source>
</evidence>
<protein>
    <submittedName>
        <fullName evidence="5">AraC family transcriptional regulator</fullName>
    </submittedName>
</protein>
<reference evidence="5 6" key="1">
    <citation type="submission" date="2023-02" db="EMBL/GenBank/DDBJ databases">
        <title>Genome sequence of Mucilaginibacter jinjuensis strain KACC 16571.</title>
        <authorList>
            <person name="Kim S."/>
            <person name="Heo J."/>
            <person name="Kwon S.-W."/>
        </authorList>
    </citation>
    <scope>NUCLEOTIDE SEQUENCE [LARGE SCALE GENOMIC DNA]</scope>
    <source>
        <strain evidence="5 6">KACC 16571</strain>
    </source>
</reference>
<evidence type="ECO:0000256" key="1">
    <source>
        <dbReference type="ARBA" id="ARBA00023015"/>
    </source>
</evidence>
<evidence type="ECO:0000313" key="5">
    <source>
        <dbReference type="EMBL" id="WCT12116.1"/>
    </source>
</evidence>
<keyword evidence="3" id="KW-0804">Transcription</keyword>
<dbReference type="Pfam" id="PF22200">
    <property type="entry name" value="ExsA_N"/>
    <property type="match status" value="1"/>
</dbReference>
<keyword evidence="6" id="KW-1185">Reference proteome</keyword>
<dbReference type="PROSITE" id="PS51257">
    <property type="entry name" value="PROKAR_LIPOPROTEIN"/>
    <property type="match status" value="1"/>
</dbReference>
<evidence type="ECO:0000256" key="2">
    <source>
        <dbReference type="ARBA" id="ARBA00023125"/>
    </source>
</evidence>
<dbReference type="PANTHER" id="PTHR43280:SF2">
    <property type="entry name" value="HTH-TYPE TRANSCRIPTIONAL REGULATOR EXSA"/>
    <property type="match status" value="1"/>
</dbReference>
<evidence type="ECO:0000259" key="4">
    <source>
        <dbReference type="PROSITE" id="PS01124"/>
    </source>
</evidence>
<gene>
    <name evidence="5" type="ORF">PQO05_25655</name>
</gene>
<dbReference type="Gene3D" id="1.10.10.60">
    <property type="entry name" value="Homeodomain-like"/>
    <property type="match status" value="1"/>
</dbReference>
<dbReference type="SUPFAM" id="SSF46689">
    <property type="entry name" value="Homeodomain-like"/>
    <property type="match status" value="1"/>
</dbReference>
<dbReference type="RefSeq" id="WP_273630360.1">
    <property type="nucleotide sequence ID" value="NZ_CP117167.1"/>
</dbReference>
<proteinExistence type="predicted"/>
<dbReference type="PROSITE" id="PS01124">
    <property type="entry name" value="HTH_ARAC_FAMILY_2"/>
    <property type="match status" value="1"/>
</dbReference>
<dbReference type="EMBL" id="CP117167">
    <property type="protein sequence ID" value="WCT12116.1"/>
    <property type="molecule type" value="Genomic_DNA"/>
</dbReference>
<sequence length="269" mass="30626">MVQDKDHILLNNLLYSCVDETKRSNEQFVHEHSLGYIISGSVLCATTEGEAIVNEGIVGLVRRNQLLKTIKIPPVGGGDFKSINIFFNQDILRRYSLENNIKAVGPYTGDKYRMLPDDPFIKGYFESLLPYFNQPDRLNNALIELKTKEALELVLKIDPSLKDLLFDFAEPYKIDLEAFMNKHYMYNVPVDNFAKLTGRSLASFKRDFGKIFSTSPGQWLQQKRLSEAYYLIKEKGAKPSAVYLDVGFENLSHFSFAFKKAFGVAPSLL</sequence>
<accession>A0ABY7T6Y5</accession>
<organism evidence="5 6">
    <name type="scientific">Mucilaginibacter jinjuensis</name>
    <dbReference type="NCBI Taxonomy" id="1176721"/>
    <lineage>
        <taxon>Bacteria</taxon>
        <taxon>Pseudomonadati</taxon>
        <taxon>Bacteroidota</taxon>
        <taxon>Sphingobacteriia</taxon>
        <taxon>Sphingobacteriales</taxon>
        <taxon>Sphingobacteriaceae</taxon>
        <taxon>Mucilaginibacter</taxon>
    </lineage>
</organism>
<name>A0ABY7T6Y5_9SPHI</name>
<evidence type="ECO:0000313" key="6">
    <source>
        <dbReference type="Proteomes" id="UP001216139"/>
    </source>
</evidence>